<evidence type="ECO:0000259" key="2">
    <source>
        <dbReference type="Pfam" id="PF13845"/>
    </source>
</evidence>
<reference evidence="3" key="1">
    <citation type="submission" date="2023-01" db="EMBL/GenBank/DDBJ databases">
        <title>The diversity of Class Acidimicrobiia in South China Sea sediment environments and the proposal of Iamia marina sp. nov., a novel species of the genus Iamia.</title>
        <authorList>
            <person name="He Y."/>
            <person name="Tian X."/>
        </authorList>
    </citation>
    <scope>NUCLEOTIDE SEQUENCE</scope>
    <source>
        <strain evidence="3">DSM 19957</strain>
    </source>
</reference>
<protein>
    <submittedName>
        <fullName evidence="3">Septum formation family protein</fullName>
    </submittedName>
</protein>
<feature type="domain" description="Septum formation-related" evidence="2">
    <location>
        <begin position="132"/>
        <end position="218"/>
    </location>
</feature>
<sequence length="232" mass="23460">MSAVALVAAAGTHLLPDWDEGRWWVLTIALGAIAVLAGAVGVWRAVAGLGEIHRHPASVTGASRAALGLVLASVLVVLSGVLVGTDWQDLDVPSAWDRVELLEGESALTTAVDGARRATAASGDGIRTRGRLGGCYEGSADEPAGEVPCAAPHTLELVGQVTVDVAEDAAPGERRAAAVDACDPVVAEAVGETEVDGDVVALVPDQLAWLGGDRGAVCVVELDEPREGALGG</sequence>
<gene>
    <name evidence="3" type="ORF">PO878_09770</name>
</gene>
<keyword evidence="1" id="KW-1133">Transmembrane helix</keyword>
<dbReference type="KEGG" id="ima:PO878_09770"/>
<evidence type="ECO:0000256" key="1">
    <source>
        <dbReference type="SAM" id="Phobius"/>
    </source>
</evidence>
<dbReference type="EMBL" id="CP116942">
    <property type="protein sequence ID" value="WCO69012.1"/>
    <property type="molecule type" value="Genomic_DNA"/>
</dbReference>
<dbReference type="InterPro" id="IPR026004">
    <property type="entry name" value="Septum_form"/>
</dbReference>
<evidence type="ECO:0000313" key="3">
    <source>
        <dbReference type="EMBL" id="WCO69012.1"/>
    </source>
</evidence>
<accession>A0AAE9Y9C9</accession>
<dbReference type="AlphaFoldDB" id="A0AAE9Y9C9"/>
<keyword evidence="1" id="KW-0812">Transmembrane</keyword>
<dbReference type="Pfam" id="PF13845">
    <property type="entry name" value="Septum_form"/>
    <property type="match status" value="1"/>
</dbReference>
<feature type="transmembrane region" description="Helical" evidence="1">
    <location>
        <begin position="24"/>
        <end position="46"/>
    </location>
</feature>
<dbReference type="RefSeq" id="WP_272738526.1">
    <property type="nucleotide sequence ID" value="NZ_CP116942.1"/>
</dbReference>
<keyword evidence="1" id="KW-0472">Membrane</keyword>
<organism evidence="3 4">
    <name type="scientific">Iamia majanohamensis</name>
    <dbReference type="NCBI Taxonomy" id="467976"/>
    <lineage>
        <taxon>Bacteria</taxon>
        <taxon>Bacillati</taxon>
        <taxon>Actinomycetota</taxon>
        <taxon>Acidimicrobiia</taxon>
        <taxon>Acidimicrobiales</taxon>
        <taxon>Iamiaceae</taxon>
        <taxon>Iamia</taxon>
    </lineage>
</organism>
<evidence type="ECO:0000313" key="4">
    <source>
        <dbReference type="Proteomes" id="UP001216390"/>
    </source>
</evidence>
<proteinExistence type="predicted"/>
<keyword evidence="4" id="KW-1185">Reference proteome</keyword>
<dbReference type="Proteomes" id="UP001216390">
    <property type="component" value="Chromosome"/>
</dbReference>
<feature type="transmembrane region" description="Helical" evidence="1">
    <location>
        <begin position="66"/>
        <end position="84"/>
    </location>
</feature>
<name>A0AAE9Y9C9_9ACTN</name>